<organism evidence="3 4">
    <name type="scientific">Mameliella alba</name>
    <dbReference type="NCBI Taxonomy" id="561184"/>
    <lineage>
        <taxon>Bacteria</taxon>
        <taxon>Pseudomonadati</taxon>
        <taxon>Pseudomonadota</taxon>
        <taxon>Alphaproteobacteria</taxon>
        <taxon>Rhodobacterales</taxon>
        <taxon>Roseobacteraceae</taxon>
        <taxon>Mameliella</taxon>
    </lineage>
</organism>
<proteinExistence type="predicted"/>
<keyword evidence="4" id="KW-1185">Reference proteome</keyword>
<gene>
    <name evidence="3" type="ORF">OA50_04583</name>
</gene>
<feature type="coiled-coil region" evidence="1">
    <location>
        <begin position="550"/>
        <end position="577"/>
    </location>
</feature>
<dbReference type="RefSeq" id="WP_043145454.1">
    <property type="nucleotide sequence ID" value="NZ_JSUQ01000021.1"/>
</dbReference>
<dbReference type="OrthoDB" id="580912at2"/>
<evidence type="ECO:0000256" key="2">
    <source>
        <dbReference type="SAM" id="SignalP"/>
    </source>
</evidence>
<dbReference type="EMBL" id="JSUQ01000021">
    <property type="protein sequence ID" value="KHQ50871.1"/>
    <property type="molecule type" value="Genomic_DNA"/>
</dbReference>
<sequence>MTKSIFLPALLATTCLVSTALASPQITRIELGQAGIARYTFIAPTEGNTLSFDVPMRDSDDVLASLVVRDPSGGVIDLQTDTPGSSLAALADTIFAGGVPRTTEGLVRAMIGETLEVTTARGAFTGRIMGVGETQIVEEGKDVTRTTVLMLTEDGVQDIVLTPGAQVTFSEEVAAQLARAMDADRRDSKTRRFDLTLEAADARDVHLSYVTEVAAWKNSWRLLLDEGRFQGWATVENVSGQDWDDVALTLTTGSPVAYRRELIDPLYIARNDPPSGPRPVTVAPDRGVRALAAPAAEAAYAPVVKEMLALDLAKPSGTARAGEVLSGAGILRYAMPQPVDLEDGRTANLMYFDMAIEPEIRALYRPQKTGNQVLMAASLQADQALAPGLVSVQDANGFVGDAPFTGMLAGQSRLLPFAEATGATVNTDRRQTQRISAMISGGEQVTVNLITLRTTRYDATVPEEATLFSVEHPGGFGELDSAPGKVEQGDGFIRVTVPVEAGEVSLDVVERSVSRRQYSLDSGDFERLVLDVRAGRIAVDAALSESFDSAHDLLRRARAIEQEITSLEDRQRELSSEQGRLRANLDAVEVETLRNRYIEALDSTETEIVAAADKLDELRGELRTVGTDLIALFDPK</sequence>
<evidence type="ECO:0000313" key="3">
    <source>
        <dbReference type="EMBL" id="KHQ50871.1"/>
    </source>
</evidence>
<dbReference type="AlphaFoldDB" id="A0A0B3S2E5"/>
<evidence type="ECO:0008006" key="5">
    <source>
        <dbReference type="Google" id="ProtNLM"/>
    </source>
</evidence>
<feature type="signal peptide" evidence="2">
    <location>
        <begin position="1"/>
        <end position="22"/>
    </location>
</feature>
<reference evidence="3 4" key="1">
    <citation type="submission" date="2014-10" db="EMBL/GenBank/DDBJ databases">
        <title>Genome sequence of Ponticoccus sp. strain UMTAT08 isolated from clonal culture of toxic dinoflagellate Alexandrium tamiyavanichii.</title>
        <authorList>
            <person name="Gan H.Y."/>
            <person name="Muhd D.-D."/>
            <person name="Mohd Noor M.E."/>
            <person name="Yeong Y.S."/>
            <person name="Usup G."/>
        </authorList>
    </citation>
    <scope>NUCLEOTIDE SEQUENCE [LARGE SCALE GENOMIC DNA]</scope>
    <source>
        <strain evidence="3 4">UMTAT08</strain>
    </source>
</reference>
<dbReference type="PATRIC" id="fig|1515334.3.peg.4608"/>
<evidence type="ECO:0000313" key="4">
    <source>
        <dbReference type="Proteomes" id="UP000030960"/>
    </source>
</evidence>
<protein>
    <recommendedName>
        <fullName evidence="5">DUF4139 domain-containing protein</fullName>
    </recommendedName>
</protein>
<feature type="chain" id="PRO_5002084833" description="DUF4139 domain-containing protein" evidence="2">
    <location>
        <begin position="23"/>
        <end position="636"/>
    </location>
</feature>
<accession>A0A0B3S2E5</accession>
<dbReference type="Proteomes" id="UP000030960">
    <property type="component" value="Unassembled WGS sequence"/>
</dbReference>
<comment type="caution">
    <text evidence="3">The sequence shown here is derived from an EMBL/GenBank/DDBJ whole genome shotgun (WGS) entry which is preliminary data.</text>
</comment>
<keyword evidence="1" id="KW-0175">Coiled coil</keyword>
<keyword evidence="2" id="KW-0732">Signal</keyword>
<evidence type="ECO:0000256" key="1">
    <source>
        <dbReference type="SAM" id="Coils"/>
    </source>
</evidence>
<name>A0A0B3S2E5_9RHOB</name>